<name>A0A498RCL3_9FIRM</name>
<evidence type="ECO:0000313" key="1">
    <source>
        <dbReference type="EMBL" id="VBB07823.1"/>
    </source>
</evidence>
<sequence>MEDNSLEESPYLFPITNFQLLKDRLKRFFLLGNSNLVWKIFT</sequence>
<protein>
    <submittedName>
        <fullName evidence="1">Uncharacterized protein</fullName>
    </submittedName>
</protein>
<dbReference type="AlphaFoldDB" id="A0A498RCL3"/>
<gene>
    <name evidence="1" type="ORF">LUCI_3088</name>
</gene>
<proteinExistence type="predicted"/>
<dbReference type="EMBL" id="UPPP01000081">
    <property type="protein sequence ID" value="VBB07823.1"/>
    <property type="molecule type" value="Genomic_DNA"/>
</dbReference>
<organism evidence="1 2">
    <name type="scientific">Lucifera butyrica</name>
    <dbReference type="NCBI Taxonomy" id="1351585"/>
    <lineage>
        <taxon>Bacteria</taxon>
        <taxon>Bacillati</taxon>
        <taxon>Bacillota</taxon>
        <taxon>Negativicutes</taxon>
        <taxon>Veillonellales</taxon>
        <taxon>Veillonellaceae</taxon>
        <taxon>Lucifera</taxon>
    </lineage>
</organism>
<keyword evidence="2" id="KW-1185">Reference proteome</keyword>
<dbReference type="Proteomes" id="UP000277811">
    <property type="component" value="Unassembled WGS sequence"/>
</dbReference>
<accession>A0A498RCL3</accession>
<evidence type="ECO:0000313" key="2">
    <source>
        <dbReference type="Proteomes" id="UP000277811"/>
    </source>
</evidence>
<reference evidence="1 2" key="1">
    <citation type="submission" date="2018-06" db="EMBL/GenBank/DDBJ databases">
        <authorList>
            <person name="Strepis N."/>
        </authorList>
    </citation>
    <scope>NUCLEOTIDE SEQUENCE [LARGE SCALE GENOMIC DNA]</scope>
    <source>
        <strain evidence="1">LUCI</strain>
    </source>
</reference>